<evidence type="ECO:0000313" key="2">
    <source>
        <dbReference type="EMBL" id="GMH31762.1"/>
    </source>
</evidence>
<keyword evidence="3" id="KW-1185">Reference proteome</keyword>
<feature type="compositionally biased region" description="Low complexity" evidence="1">
    <location>
        <begin position="101"/>
        <end position="117"/>
    </location>
</feature>
<dbReference type="EMBL" id="BSYO01000041">
    <property type="protein sequence ID" value="GMH31762.1"/>
    <property type="molecule type" value="Genomic_DNA"/>
</dbReference>
<evidence type="ECO:0000313" key="3">
    <source>
        <dbReference type="Proteomes" id="UP001279734"/>
    </source>
</evidence>
<name>A0AAD3TLR7_NEPGR</name>
<feature type="compositionally biased region" description="Basic residues" evidence="1">
    <location>
        <begin position="134"/>
        <end position="145"/>
    </location>
</feature>
<reference evidence="2" key="1">
    <citation type="submission" date="2023-05" db="EMBL/GenBank/DDBJ databases">
        <title>Nepenthes gracilis genome sequencing.</title>
        <authorList>
            <person name="Fukushima K."/>
        </authorList>
    </citation>
    <scope>NUCLEOTIDE SEQUENCE</scope>
    <source>
        <strain evidence="2">SING2019-196</strain>
    </source>
</reference>
<accession>A0AAD3TLR7</accession>
<organism evidence="2 3">
    <name type="scientific">Nepenthes gracilis</name>
    <name type="common">Slender pitcher plant</name>
    <dbReference type="NCBI Taxonomy" id="150966"/>
    <lineage>
        <taxon>Eukaryota</taxon>
        <taxon>Viridiplantae</taxon>
        <taxon>Streptophyta</taxon>
        <taxon>Embryophyta</taxon>
        <taxon>Tracheophyta</taxon>
        <taxon>Spermatophyta</taxon>
        <taxon>Magnoliopsida</taxon>
        <taxon>eudicotyledons</taxon>
        <taxon>Gunneridae</taxon>
        <taxon>Pentapetalae</taxon>
        <taxon>Caryophyllales</taxon>
        <taxon>Nepenthaceae</taxon>
        <taxon>Nepenthes</taxon>
    </lineage>
</organism>
<feature type="region of interest" description="Disordered" evidence="1">
    <location>
        <begin position="133"/>
        <end position="162"/>
    </location>
</feature>
<evidence type="ECO:0000256" key="1">
    <source>
        <dbReference type="SAM" id="MobiDB-lite"/>
    </source>
</evidence>
<dbReference type="AlphaFoldDB" id="A0AAD3TLR7"/>
<sequence length="255" mass="29100">MTQYSTSAFHHWDHHLDSLPGGASSSRKQLSRHITTFHSSAKREVLPSQQSESAPIQYQLLKLATEDVSTSFSTSATSQQQGSMNSKGPPHQSHSSVGIKSSGLQQQQPTSSLQSPTIEQHRLHQQFRYNHQINKSKWHRHRSKQSRNDNSSVKGTRLPDKPWVGEAMRMQQFSATWDQPRIKLQQEPAAPLRSPFYIEQRAGQLCQQRPHLNRIAPKQNPSQDQKFRDPNNPIRPHTHHYSSQKALQDRASIST</sequence>
<feature type="compositionally biased region" description="Polar residues" evidence="1">
    <location>
        <begin position="243"/>
        <end position="255"/>
    </location>
</feature>
<gene>
    <name evidence="2" type="ORF">Nepgr_033606</name>
</gene>
<comment type="caution">
    <text evidence="2">The sequence shown here is derived from an EMBL/GenBank/DDBJ whole genome shotgun (WGS) entry which is preliminary data.</text>
</comment>
<dbReference type="Proteomes" id="UP001279734">
    <property type="component" value="Unassembled WGS sequence"/>
</dbReference>
<feature type="compositionally biased region" description="Low complexity" evidence="1">
    <location>
        <begin position="72"/>
        <end position="83"/>
    </location>
</feature>
<proteinExistence type="predicted"/>
<feature type="region of interest" description="Disordered" evidence="1">
    <location>
        <begin position="72"/>
        <end position="119"/>
    </location>
</feature>
<feature type="region of interest" description="Disordered" evidence="1">
    <location>
        <begin position="208"/>
        <end position="255"/>
    </location>
</feature>
<protein>
    <submittedName>
        <fullName evidence="2">Uncharacterized protein</fullName>
    </submittedName>
</protein>